<proteinExistence type="inferred from homology"/>
<dbReference type="InterPro" id="IPR050452">
    <property type="entry name" value="Metacaspase"/>
</dbReference>
<dbReference type="Gene3D" id="3.40.50.1460">
    <property type="match status" value="1"/>
</dbReference>
<evidence type="ECO:0000256" key="4">
    <source>
        <dbReference type="SAM" id="MobiDB-lite"/>
    </source>
</evidence>
<dbReference type="Proteomes" id="UP001175228">
    <property type="component" value="Unassembled WGS sequence"/>
</dbReference>
<evidence type="ECO:0000256" key="1">
    <source>
        <dbReference type="ARBA" id="ARBA00009005"/>
    </source>
</evidence>
<comment type="similarity">
    <text evidence="1">Belongs to the peptidase C14B family.</text>
</comment>
<keyword evidence="3" id="KW-0378">Hydrolase</keyword>
<dbReference type="GO" id="GO:0005737">
    <property type="term" value="C:cytoplasm"/>
    <property type="evidence" value="ECO:0007669"/>
    <property type="project" value="TreeGrafter"/>
</dbReference>
<keyword evidence="7" id="KW-1185">Reference proteome</keyword>
<dbReference type="PANTHER" id="PTHR48104:SF30">
    <property type="entry name" value="METACASPASE-1"/>
    <property type="match status" value="1"/>
</dbReference>
<evidence type="ECO:0000313" key="7">
    <source>
        <dbReference type="Proteomes" id="UP001175228"/>
    </source>
</evidence>
<keyword evidence="3" id="KW-0788">Thiol protease</keyword>
<reference evidence="6" key="1">
    <citation type="submission" date="2023-06" db="EMBL/GenBank/DDBJ databases">
        <authorList>
            <consortium name="Lawrence Berkeley National Laboratory"/>
            <person name="Ahrendt S."/>
            <person name="Sahu N."/>
            <person name="Indic B."/>
            <person name="Wong-Bajracharya J."/>
            <person name="Merenyi Z."/>
            <person name="Ke H.-M."/>
            <person name="Monk M."/>
            <person name="Kocsube S."/>
            <person name="Drula E."/>
            <person name="Lipzen A."/>
            <person name="Balint B."/>
            <person name="Henrissat B."/>
            <person name="Andreopoulos B."/>
            <person name="Martin F.M."/>
            <person name="Harder C.B."/>
            <person name="Rigling D."/>
            <person name="Ford K.L."/>
            <person name="Foster G.D."/>
            <person name="Pangilinan J."/>
            <person name="Papanicolaou A."/>
            <person name="Barry K."/>
            <person name="LaButti K."/>
            <person name="Viragh M."/>
            <person name="Koriabine M."/>
            <person name="Yan M."/>
            <person name="Riley R."/>
            <person name="Champramary S."/>
            <person name="Plett K.L."/>
            <person name="Tsai I.J."/>
            <person name="Slot J."/>
            <person name="Sipos G."/>
            <person name="Plett J."/>
            <person name="Nagy L.G."/>
            <person name="Grigoriev I.V."/>
        </authorList>
    </citation>
    <scope>NUCLEOTIDE SEQUENCE</scope>
    <source>
        <strain evidence="6">HWK02</strain>
    </source>
</reference>
<comment type="caution">
    <text evidence="6">The sequence shown here is derived from an EMBL/GenBank/DDBJ whole genome shotgun (WGS) entry which is preliminary data.</text>
</comment>
<evidence type="ECO:0000256" key="2">
    <source>
        <dbReference type="ARBA" id="ARBA00022703"/>
    </source>
</evidence>
<protein>
    <submittedName>
        <fullName evidence="6">Caspase domain-containing protein</fullName>
    </submittedName>
</protein>
<dbReference type="InterPro" id="IPR029030">
    <property type="entry name" value="Caspase-like_dom_sf"/>
</dbReference>
<dbReference type="GO" id="GO:0004197">
    <property type="term" value="F:cysteine-type endopeptidase activity"/>
    <property type="evidence" value="ECO:0007669"/>
    <property type="project" value="InterPro"/>
</dbReference>
<evidence type="ECO:0000313" key="6">
    <source>
        <dbReference type="EMBL" id="KAK0499961.1"/>
    </source>
</evidence>
<dbReference type="Pfam" id="PF00656">
    <property type="entry name" value="Peptidase_C14"/>
    <property type="match status" value="1"/>
</dbReference>
<name>A0AA39TT60_9AGAR</name>
<evidence type="ECO:0000259" key="5">
    <source>
        <dbReference type="Pfam" id="PF00656"/>
    </source>
</evidence>
<feature type="domain" description="Peptidase C14 caspase" evidence="5">
    <location>
        <begin position="75"/>
        <end position="332"/>
    </location>
</feature>
<dbReference type="GO" id="GO:0006915">
    <property type="term" value="P:apoptotic process"/>
    <property type="evidence" value="ECO:0007669"/>
    <property type="project" value="UniProtKB-KW"/>
</dbReference>
<accession>A0AA39TT60</accession>
<evidence type="ECO:0000256" key="3">
    <source>
        <dbReference type="ARBA" id="ARBA00022807"/>
    </source>
</evidence>
<dbReference type="SUPFAM" id="SSF52129">
    <property type="entry name" value="Caspase-like"/>
    <property type="match status" value="1"/>
</dbReference>
<keyword evidence="2" id="KW-0053">Apoptosis</keyword>
<dbReference type="PANTHER" id="PTHR48104">
    <property type="entry name" value="METACASPASE-4"/>
    <property type="match status" value="1"/>
</dbReference>
<dbReference type="AlphaFoldDB" id="A0AA39TT60"/>
<keyword evidence="3" id="KW-0645">Protease</keyword>
<feature type="region of interest" description="Disordered" evidence="4">
    <location>
        <begin position="40"/>
        <end position="72"/>
    </location>
</feature>
<dbReference type="EMBL" id="JAUEPU010000008">
    <property type="protein sequence ID" value="KAK0499961.1"/>
    <property type="molecule type" value="Genomic_DNA"/>
</dbReference>
<gene>
    <name evidence="6" type="ORF">EDD18DRAFT_808804</name>
</gene>
<dbReference type="InterPro" id="IPR011600">
    <property type="entry name" value="Pept_C14_caspase"/>
</dbReference>
<sequence>MGSAFSHNHQDADQGHSLTHAIKHVAEVGALGIARPSPLVSPPAATLNTASGAGETKRSFTPPPPDKPTPRGHRTFALTIGINTYDSPSFKSEQLKGAVNDADNFERYLREDLRVPEENITRLRNGQATRSAIIHEFRRLMFVPSDKAAIVIYYAGHGAMAHKPDEWKGWDTPRNEIEILCPCDMGVLDENNKVIDGIPDRTIGQLLSDLSEAKGNNITLILDCCHAAGMNRGAGQVELRPRSFQSVQDLSPNCDADLHLRGTPQFGPLWDSAVILAACNGSQGAWEKNGTGIFTEALLKGMRCEPSVGALTYASLMLCLEFPEDTKQIPHLIGENVHRRLFDSSFVDSSMIFCHREENRIVLDAGSLQGITVDSTFAIHGADLSDPVHHQIATAVVKNIGNLVSYLDISFFTTYGNHGHSWYAQLTRASGPVLAIHCNSPDDLSRILTKDCEPGLTVPAEATDNRCDADLCLTVEGNTVFFDRGIKITSLVRARTFPRVSQPTPTWISTTPPGSAG</sequence>
<dbReference type="GO" id="GO:0006508">
    <property type="term" value="P:proteolysis"/>
    <property type="evidence" value="ECO:0007669"/>
    <property type="project" value="InterPro"/>
</dbReference>
<organism evidence="6 7">
    <name type="scientific">Armillaria luteobubalina</name>
    <dbReference type="NCBI Taxonomy" id="153913"/>
    <lineage>
        <taxon>Eukaryota</taxon>
        <taxon>Fungi</taxon>
        <taxon>Dikarya</taxon>
        <taxon>Basidiomycota</taxon>
        <taxon>Agaricomycotina</taxon>
        <taxon>Agaricomycetes</taxon>
        <taxon>Agaricomycetidae</taxon>
        <taxon>Agaricales</taxon>
        <taxon>Marasmiineae</taxon>
        <taxon>Physalacriaceae</taxon>
        <taxon>Armillaria</taxon>
    </lineage>
</organism>